<reference evidence="2 3" key="1">
    <citation type="journal article" date="2015" name="Genome Announc.">
        <title>Expanding the biotechnology potential of lactobacilli through comparative genomics of 213 strains and associated genera.</title>
        <authorList>
            <person name="Sun Z."/>
            <person name="Harris H.M."/>
            <person name="McCann A."/>
            <person name="Guo C."/>
            <person name="Argimon S."/>
            <person name="Zhang W."/>
            <person name="Yang X."/>
            <person name="Jeffery I.B."/>
            <person name="Cooney J.C."/>
            <person name="Kagawa T.F."/>
            <person name="Liu W."/>
            <person name="Song Y."/>
            <person name="Salvetti E."/>
            <person name="Wrobel A."/>
            <person name="Rasinkangas P."/>
            <person name="Parkhill J."/>
            <person name="Rea M.C."/>
            <person name="O'Sullivan O."/>
            <person name="Ritari J."/>
            <person name="Douillard F.P."/>
            <person name="Paul Ross R."/>
            <person name="Yang R."/>
            <person name="Briner A.E."/>
            <person name="Felis G.E."/>
            <person name="de Vos W.M."/>
            <person name="Barrangou R."/>
            <person name="Klaenhammer T.R."/>
            <person name="Caufield P.W."/>
            <person name="Cui Y."/>
            <person name="Zhang H."/>
            <person name="O'Toole P.W."/>
        </authorList>
    </citation>
    <scope>NUCLEOTIDE SEQUENCE [LARGE SCALE GENOMIC DNA]</scope>
    <source>
        <strain evidence="2 3">DSM 20653</strain>
    </source>
</reference>
<evidence type="ECO:0000313" key="3">
    <source>
        <dbReference type="Proteomes" id="UP000051291"/>
    </source>
</evidence>
<evidence type="ECO:0000313" key="2">
    <source>
        <dbReference type="EMBL" id="KRM52020.1"/>
    </source>
</evidence>
<comment type="caution">
    <text evidence="2">The sequence shown here is derived from an EMBL/GenBank/DDBJ whole genome shotgun (WGS) entry which is preliminary data.</text>
</comment>
<feature type="domain" description="HD/PDEase" evidence="1">
    <location>
        <begin position="34"/>
        <end position="152"/>
    </location>
</feature>
<dbReference type="EMBL" id="AYYZ01000029">
    <property type="protein sequence ID" value="KRM52020.1"/>
    <property type="molecule type" value="Genomic_DNA"/>
</dbReference>
<evidence type="ECO:0000259" key="1">
    <source>
        <dbReference type="SMART" id="SM00471"/>
    </source>
</evidence>
<proteinExistence type="predicted"/>
<organism evidence="2 3">
    <name type="scientific">Ligilactobacillus araffinosus DSM 20653</name>
    <dbReference type="NCBI Taxonomy" id="1423820"/>
    <lineage>
        <taxon>Bacteria</taxon>
        <taxon>Bacillati</taxon>
        <taxon>Bacillota</taxon>
        <taxon>Bacilli</taxon>
        <taxon>Lactobacillales</taxon>
        <taxon>Lactobacillaceae</taxon>
        <taxon>Ligilactobacillus</taxon>
    </lineage>
</organism>
<accession>A0A0R1ZG23</accession>
<dbReference type="CDD" id="cd00077">
    <property type="entry name" value="HDc"/>
    <property type="match status" value="1"/>
</dbReference>
<dbReference type="Proteomes" id="UP000051291">
    <property type="component" value="Unassembled WGS sequence"/>
</dbReference>
<dbReference type="Gene3D" id="1.10.3210.10">
    <property type="entry name" value="Hypothetical protein af1432"/>
    <property type="match status" value="1"/>
</dbReference>
<dbReference type="AlphaFoldDB" id="A0A0R1ZG23"/>
<dbReference type="SUPFAM" id="SSF109604">
    <property type="entry name" value="HD-domain/PDEase-like"/>
    <property type="match status" value="1"/>
</dbReference>
<dbReference type="PATRIC" id="fig|1423820.4.peg.1240"/>
<protein>
    <recommendedName>
        <fullName evidence="1">HD/PDEase domain-containing protein</fullName>
    </recommendedName>
</protein>
<dbReference type="RefSeq" id="WP_057907036.1">
    <property type="nucleotide sequence ID" value="NZ_AYYZ01000029.1"/>
</dbReference>
<name>A0A0R1ZG23_9LACO</name>
<sequence length="194" mass="21825">MEIGEMQKFVAAIVNDKLATMNSVHRQSTITTIKAENIAQHSFFVAYYALKIAKKLKLNDELKGEITIQALIHDIAESSSSDVPSNVKYQVPGLKQMLDKAEDFAINKYFPEIKDEFTSLRKHEADGDIVGTVIKLADIVALIQFLKTERALGNQDATLLKVIRETYDNLGRYLDHLEEIVTNEQAKSVKAKDK</sequence>
<keyword evidence="3" id="KW-1185">Reference proteome</keyword>
<dbReference type="InterPro" id="IPR003607">
    <property type="entry name" value="HD/PDEase_dom"/>
</dbReference>
<gene>
    <name evidence="2" type="ORF">FC64_GL001214</name>
</gene>
<dbReference type="SMART" id="SM00471">
    <property type="entry name" value="HDc"/>
    <property type="match status" value="1"/>
</dbReference>
<dbReference type="STRING" id="1423820.FC64_GL001214"/>
<dbReference type="Pfam" id="PF12917">
    <property type="entry name" value="YfbR-like"/>
    <property type="match status" value="1"/>
</dbReference>